<name>A0A919JQ05_9ACTN</name>
<dbReference type="RefSeq" id="WP_203775053.1">
    <property type="nucleotide sequence ID" value="NZ_BAAAYJ010000099.1"/>
</dbReference>
<dbReference type="AlphaFoldDB" id="A0A919JQ05"/>
<comment type="caution">
    <text evidence="1">The sequence shown here is derived from an EMBL/GenBank/DDBJ whole genome shotgun (WGS) entry which is preliminary data.</text>
</comment>
<organism evidence="1 2">
    <name type="scientific">Actinoplanes nipponensis</name>
    <dbReference type="NCBI Taxonomy" id="135950"/>
    <lineage>
        <taxon>Bacteria</taxon>
        <taxon>Bacillati</taxon>
        <taxon>Actinomycetota</taxon>
        <taxon>Actinomycetes</taxon>
        <taxon>Micromonosporales</taxon>
        <taxon>Micromonosporaceae</taxon>
        <taxon>Actinoplanes</taxon>
    </lineage>
</organism>
<dbReference type="EMBL" id="BOMQ01000079">
    <property type="protein sequence ID" value="GIE53206.1"/>
    <property type="molecule type" value="Genomic_DNA"/>
</dbReference>
<evidence type="ECO:0000313" key="1">
    <source>
        <dbReference type="EMBL" id="GIE53206.1"/>
    </source>
</evidence>
<dbReference type="Proteomes" id="UP000647172">
    <property type="component" value="Unassembled WGS sequence"/>
</dbReference>
<accession>A0A919JQ05</accession>
<reference evidence="1" key="1">
    <citation type="submission" date="2021-01" db="EMBL/GenBank/DDBJ databases">
        <title>Whole genome shotgun sequence of Actinoplanes nipponensis NBRC 14063.</title>
        <authorList>
            <person name="Komaki H."/>
            <person name="Tamura T."/>
        </authorList>
    </citation>
    <scope>NUCLEOTIDE SEQUENCE</scope>
    <source>
        <strain evidence="1">NBRC 14063</strain>
    </source>
</reference>
<proteinExistence type="predicted"/>
<keyword evidence="2" id="KW-1185">Reference proteome</keyword>
<protein>
    <submittedName>
        <fullName evidence="1">Uncharacterized protein</fullName>
    </submittedName>
</protein>
<sequence>MLVNHAGPYVPAIIDGISYRPGPVAYHGTDDHESVWPGRAVVAGDWPRPRPEECSSTYATQWLRNGQILVCTGCGLDCS</sequence>
<gene>
    <name evidence="1" type="ORF">Ani05nite_67400</name>
</gene>
<evidence type="ECO:0000313" key="2">
    <source>
        <dbReference type="Proteomes" id="UP000647172"/>
    </source>
</evidence>